<protein>
    <submittedName>
        <fullName evidence="1">Uncharacterized protein</fullName>
    </submittedName>
</protein>
<evidence type="ECO:0000313" key="2">
    <source>
        <dbReference type="Proteomes" id="UP000324705"/>
    </source>
</evidence>
<name>A0A9R1AN61_TRITD</name>
<dbReference type="Gramene" id="TRITD5Bv1G154720.1">
    <property type="protein sequence ID" value="TRITD5Bv1G154720.1"/>
    <property type="gene ID" value="TRITD5Bv1G154720"/>
</dbReference>
<reference evidence="1 2" key="1">
    <citation type="submission" date="2017-09" db="EMBL/GenBank/DDBJ databases">
        <authorList>
            <consortium name="International Durum Wheat Genome Sequencing Consortium (IDWGSC)"/>
            <person name="Milanesi L."/>
        </authorList>
    </citation>
    <scope>NUCLEOTIDE SEQUENCE [LARGE SCALE GENOMIC DNA]</scope>
    <source>
        <strain evidence="2">cv. Svevo</strain>
    </source>
</reference>
<proteinExistence type="predicted"/>
<organism evidence="1 2">
    <name type="scientific">Triticum turgidum subsp. durum</name>
    <name type="common">Durum wheat</name>
    <name type="synonym">Triticum durum</name>
    <dbReference type="NCBI Taxonomy" id="4567"/>
    <lineage>
        <taxon>Eukaryota</taxon>
        <taxon>Viridiplantae</taxon>
        <taxon>Streptophyta</taxon>
        <taxon>Embryophyta</taxon>
        <taxon>Tracheophyta</taxon>
        <taxon>Spermatophyta</taxon>
        <taxon>Magnoliopsida</taxon>
        <taxon>Liliopsida</taxon>
        <taxon>Poales</taxon>
        <taxon>Poaceae</taxon>
        <taxon>BOP clade</taxon>
        <taxon>Pooideae</taxon>
        <taxon>Triticodae</taxon>
        <taxon>Triticeae</taxon>
        <taxon>Triticinae</taxon>
        <taxon>Triticum</taxon>
    </lineage>
</organism>
<sequence length="177" mass="19043">MIHLVDNLAEMEAVVDQLTALDELPAPGEVSITVRGIDCLDVAPQMLRLAGVAEDLGVVVNNKDSIRLLDRAHTLVADTRQHLVPAVGVDLFDHDRQARLLAYAYALTHLGNGVGNGIGQLLEMGAVASFMNTFIERVNQAIELFWNGTLAGPECFDAVLEASAIVGIRAGVDYIRL</sequence>
<keyword evidence="2" id="KW-1185">Reference proteome</keyword>
<dbReference type="Proteomes" id="UP000324705">
    <property type="component" value="Chromosome 5B"/>
</dbReference>
<dbReference type="OMA" id="YAYALTH"/>
<evidence type="ECO:0000313" key="1">
    <source>
        <dbReference type="EMBL" id="VAI34036.1"/>
    </source>
</evidence>
<dbReference type="EMBL" id="LT934120">
    <property type="protein sequence ID" value="VAI34036.1"/>
    <property type="molecule type" value="Genomic_DNA"/>
</dbReference>
<accession>A0A9R1AN61</accession>
<dbReference type="AlphaFoldDB" id="A0A9R1AN61"/>
<gene>
    <name evidence="1" type="ORF">TRITD_5Bv1G154720</name>
</gene>